<gene>
    <name evidence="11" type="primary">LOC115875770</name>
</gene>
<feature type="transmembrane region" description="Helical" evidence="9">
    <location>
        <begin position="319"/>
        <end position="340"/>
    </location>
</feature>
<keyword evidence="6" id="KW-0325">Glycoprotein</keyword>
<keyword evidence="9" id="KW-0812">Transmembrane</keyword>
<dbReference type="GO" id="GO:1902495">
    <property type="term" value="C:transmembrane transporter complex"/>
    <property type="evidence" value="ECO:0007669"/>
    <property type="project" value="TreeGrafter"/>
</dbReference>
<dbReference type="RefSeq" id="XP_030747134.1">
    <property type="nucleotide sequence ID" value="XM_030891274.1"/>
</dbReference>
<evidence type="ECO:0000256" key="6">
    <source>
        <dbReference type="ARBA" id="ARBA00023180"/>
    </source>
</evidence>
<dbReference type="InterPro" id="IPR036770">
    <property type="entry name" value="Ankyrin_rpt-contain_sf"/>
</dbReference>
<keyword evidence="9" id="KW-0472">Membrane</keyword>
<feature type="transmembrane region" description="Helical" evidence="9">
    <location>
        <begin position="162"/>
        <end position="183"/>
    </location>
</feature>
<protein>
    <submittedName>
        <fullName evidence="11">Transient receptor potential channel pyrexia-like</fullName>
    </submittedName>
</protein>
<dbReference type="GO" id="GO:0022857">
    <property type="term" value="F:transmembrane transporter activity"/>
    <property type="evidence" value="ECO:0007669"/>
    <property type="project" value="TreeGrafter"/>
</dbReference>
<keyword evidence="1" id="KW-0813">Transport</keyword>
<feature type="transmembrane region" description="Helical" evidence="9">
    <location>
        <begin position="284"/>
        <end position="307"/>
    </location>
</feature>
<feature type="repeat" description="ANK" evidence="8">
    <location>
        <begin position="41"/>
        <end position="73"/>
    </location>
</feature>
<dbReference type="InterPro" id="IPR052076">
    <property type="entry name" value="TRP_cation_channel"/>
</dbReference>
<keyword evidence="3" id="KW-0677">Repeat</keyword>
<evidence type="ECO:0000256" key="2">
    <source>
        <dbReference type="ARBA" id="ARBA00022606"/>
    </source>
</evidence>
<dbReference type="Proteomes" id="UP000504635">
    <property type="component" value="Unplaced"/>
</dbReference>
<evidence type="ECO:0000313" key="10">
    <source>
        <dbReference type="Proteomes" id="UP000504635"/>
    </source>
</evidence>
<keyword evidence="10" id="KW-1185">Reference proteome</keyword>
<keyword evidence="5" id="KW-0406">Ion transport</keyword>
<evidence type="ECO:0000256" key="1">
    <source>
        <dbReference type="ARBA" id="ARBA00022448"/>
    </source>
</evidence>
<organism evidence="10 11">
    <name type="scientific">Sitophilus oryzae</name>
    <name type="common">Rice weevil</name>
    <name type="synonym">Curculio oryzae</name>
    <dbReference type="NCBI Taxonomy" id="7048"/>
    <lineage>
        <taxon>Eukaryota</taxon>
        <taxon>Metazoa</taxon>
        <taxon>Ecdysozoa</taxon>
        <taxon>Arthropoda</taxon>
        <taxon>Hexapoda</taxon>
        <taxon>Insecta</taxon>
        <taxon>Pterygota</taxon>
        <taxon>Neoptera</taxon>
        <taxon>Endopterygota</taxon>
        <taxon>Coleoptera</taxon>
        <taxon>Polyphaga</taxon>
        <taxon>Cucujiformia</taxon>
        <taxon>Curculionidae</taxon>
        <taxon>Dryophthorinae</taxon>
        <taxon>Sitophilus</taxon>
    </lineage>
</organism>
<keyword evidence="4 8" id="KW-0040">ANK repeat</keyword>
<dbReference type="PANTHER" id="PTHR47143">
    <property type="entry name" value="TRANSIENT RECEPTOR POTENTIAL CATION CHANNEL PROTEIN PAINLESS"/>
    <property type="match status" value="1"/>
</dbReference>
<keyword evidence="2" id="KW-0716">Sensory transduction</keyword>
<accession>A0A6J2X8E5</accession>
<evidence type="ECO:0000256" key="9">
    <source>
        <dbReference type="SAM" id="Phobius"/>
    </source>
</evidence>
<dbReference type="Pfam" id="PF12796">
    <property type="entry name" value="Ank_2"/>
    <property type="match status" value="1"/>
</dbReference>
<sequence length="532" mass="61870">MSDCQKRTPLHEAVQSISSARKHIVKMLLDNGTDVNALDEDGFSPLHLAALNEIPQYANLLVDQGANLTASGNSKISPFGLLAKKTPAVLDAVKNRLDQSITLIPDPDELFRTEIEFNFDKGLPHPDEYKILKTFIEEGQPEMLLHPICRAFLFMTWKRLKICYYGMIYSWFRLCFCLLFFVLTGMSYRCNLVEEEVLYCKNSYAMNKTLFESRFNLKMQWYLMIYITVSILYSKAYDFHRHPSIKNYFLNISNQLEWVSLFGVVAICPLYSGTMEKWQLEVGAWILLTSWTNLMFLVGQLPCFGPYVDMYQKIQREFYKLFFVFSFFLVGYVGSFYIFIPQSSAFKDLFIGAITVLILMTGDLNYDYLVKYEYANTVSRIGTHAVCVIFVLYVTIILMNLFVGIAVDDIETLEKNAGLSKLVRQVKLCSYIEKSYCNRIFLNFFLKIIGKIPKKYTSRLKVKPLDPTENKMPKNIMHQAYNIVKNRNIDKEPIFEQDEVLSDIEHGIEDRNKQINMLHRYVIKCKESLTKY</sequence>
<dbReference type="AlphaFoldDB" id="A0A6J2X8E5"/>
<name>A0A6J2X8E5_SITOR</name>
<dbReference type="InterPro" id="IPR002110">
    <property type="entry name" value="Ankyrin_rpt"/>
</dbReference>
<dbReference type="SMART" id="SM00248">
    <property type="entry name" value="ANK"/>
    <property type="match status" value="2"/>
</dbReference>
<feature type="transmembrane region" description="Helical" evidence="9">
    <location>
        <begin position="219"/>
        <end position="236"/>
    </location>
</feature>
<feature type="transmembrane region" description="Helical" evidence="9">
    <location>
        <begin position="248"/>
        <end position="272"/>
    </location>
</feature>
<dbReference type="SUPFAM" id="SSF48403">
    <property type="entry name" value="Ankyrin repeat"/>
    <property type="match status" value="1"/>
</dbReference>
<evidence type="ECO:0000256" key="8">
    <source>
        <dbReference type="PROSITE-ProRule" id="PRU00023"/>
    </source>
</evidence>
<dbReference type="PROSITE" id="PS50297">
    <property type="entry name" value="ANK_REP_REGION"/>
    <property type="match status" value="2"/>
</dbReference>
<evidence type="ECO:0000313" key="11">
    <source>
        <dbReference type="RefSeq" id="XP_030747134.1"/>
    </source>
</evidence>
<proteinExistence type="predicted"/>
<dbReference type="Gene3D" id="1.25.40.20">
    <property type="entry name" value="Ankyrin repeat-containing domain"/>
    <property type="match status" value="1"/>
</dbReference>
<dbReference type="PROSITE" id="PS50088">
    <property type="entry name" value="ANK_REPEAT"/>
    <property type="match status" value="2"/>
</dbReference>
<feature type="transmembrane region" description="Helical" evidence="9">
    <location>
        <begin position="385"/>
        <end position="407"/>
    </location>
</feature>
<dbReference type="GeneID" id="115875770"/>
<feature type="repeat" description="ANK" evidence="8">
    <location>
        <begin position="5"/>
        <end position="40"/>
    </location>
</feature>
<reference evidence="11" key="1">
    <citation type="submission" date="2025-08" db="UniProtKB">
        <authorList>
            <consortium name="RefSeq"/>
        </authorList>
    </citation>
    <scope>IDENTIFICATION</scope>
    <source>
        <tissue evidence="11">Gonads</tissue>
    </source>
</reference>
<evidence type="ECO:0000256" key="4">
    <source>
        <dbReference type="ARBA" id="ARBA00023043"/>
    </source>
</evidence>
<dbReference type="InParanoid" id="A0A6J2X8E5"/>
<dbReference type="GO" id="GO:0034220">
    <property type="term" value="P:monoatomic ion transmembrane transport"/>
    <property type="evidence" value="ECO:0007669"/>
    <property type="project" value="UniProtKB-KW"/>
</dbReference>
<evidence type="ECO:0000256" key="7">
    <source>
        <dbReference type="ARBA" id="ARBA00023303"/>
    </source>
</evidence>
<keyword evidence="7" id="KW-0407">Ion channel</keyword>
<keyword evidence="9" id="KW-1133">Transmembrane helix</keyword>
<feature type="transmembrane region" description="Helical" evidence="9">
    <location>
        <begin position="346"/>
        <end position="364"/>
    </location>
</feature>
<dbReference type="KEGG" id="soy:115875770"/>
<evidence type="ECO:0000256" key="3">
    <source>
        <dbReference type="ARBA" id="ARBA00022737"/>
    </source>
</evidence>
<dbReference type="OrthoDB" id="7464126at2759"/>
<dbReference type="PANTHER" id="PTHR47143:SF1">
    <property type="entry name" value="ION_TRANS DOMAIN-CONTAINING PROTEIN"/>
    <property type="match status" value="1"/>
</dbReference>
<evidence type="ECO:0000256" key="5">
    <source>
        <dbReference type="ARBA" id="ARBA00023065"/>
    </source>
</evidence>